<dbReference type="Gene3D" id="3.40.5.90">
    <property type="entry name" value="CDGSH iron-sulfur domain, mitoNEET-type"/>
    <property type="match status" value="1"/>
</dbReference>
<evidence type="ECO:0000256" key="9">
    <source>
        <dbReference type="ARBA" id="ARBA00023136"/>
    </source>
</evidence>
<evidence type="ECO:0000259" key="12">
    <source>
        <dbReference type="SMART" id="SM00704"/>
    </source>
</evidence>
<evidence type="ECO:0000256" key="8">
    <source>
        <dbReference type="ARBA" id="ARBA00023014"/>
    </source>
</evidence>
<dbReference type="OrthoDB" id="449252at2759"/>
<dbReference type="KEGG" id="btab:109044180"/>
<evidence type="ECO:0000256" key="11">
    <source>
        <dbReference type="SAM" id="MobiDB-lite"/>
    </source>
</evidence>
<sequence length="126" mass="13851">MQPVAHIVKVSIPNYLVDLPIPSTLGGWFYLGIKDWGKLIPFFAFVGGSSYAAYKLLKPNSTINPSIKKDSSKVVDCLNIEDLGEQTAFCRCWRSKKFPLCDGAHGPHNKETGDNVGPLVLSKKSK</sequence>
<dbReference type="InterPro" id="IPR042216">
    <property type="entry name" value="MitoNEET_CISD"/>
</dbReference>
<dbReference type="EMBL" id="OU963870">
    <property type="protein sequence ID" value="CAH0395423.1"/>
    <property type="molecule type" value="Genomic_DNA"/>
</dbReference>
<comment type="subcellular location">
    <subcellularLocation>
        <location evidence="1">Endoplasmic reticulum membrane</location>
        <topology evidence="1">Single-pass membrane protein</topology>
    </subcellularLocation>
</comment>
<dbReference type="PANTHER" id="PTHR13680">
    <property type="entry name" value="CDGSH IRON-SULFUR DOMAIN-CONTAINING PROTEIN 1"/>
    <property type="match status" value="1"/>
</dbReference>
<dbReference type="FunFam" id="3.40.5.90:FF:000001">
    <property type="entry name" value="CDGSH iron-sulfur domain-containing protein 1"/>
    <property type="match status" value="1"/>
</dbReference>
<keyword evidence="6" id="KW-1133">Transmembrane helix</keyword>
<evidence type="ECO:0000256" key="4">
    <source>
        <dbReference type="ARBA" id="ARBA00022714"/>
    </source>
</evidence>
<dbReference type="GO" id="GO:0051537">
    <property type="term" value="F:2 iron, 2 sulfur cluster binding"/>
    <property type="evidence" value="ECO:0007669"/>
    <property type="project" value="UniProtKB-KW"/>
</dbReference>
<dbReference type="GO" id="GO:0005789">
    <property type="term" value="C:endoplasmic reticulum membrane"/>
    <property type="evidence" value="ECO:0007669"/>
    <property type="project" value="UniProtKB-SubCell"/>
</dbReference>
<gene>
    <name evidence="13" type="ORF">BEMITA_LOCUS13607</name>
</gene>
<dbReference type="Pfam" id="PF10660">
    <property type="entry name" value="MitoNEET_N"/>
    <property type="match status" value="1"/>
</dbReference>
<feature type="region of interest" description="Disordered" evidence="11">
    <location>
        <begin position="104"/>
        <end position="126"/>
    </location>
</feature>
<dbReference type="GO" id="GO:0010506">
    <property type="term" value="P:regulation of autophagy"/>
    <property type="evidence" value="ECO:0007669"/>
    <property type="project" value="InterPro"/>
</dbReference>
<dbReference type="GO" id="GO:0005741">
    <property type="term" value="C:mitochondrial outer membrane"/>
    <property type="evidence" value="ECO:0007669"/>
    <property type="project" value="TreeGrafter"/>
</dbReference>
<name>A0A9P0AQ09_BEMTA</name>
<reference evidence="13" key="1">
    <citation type="submission" date="2021-12" db="EMBL/GenBank/DDBJ databases">
        <authorList>
            <person name="King R."/>
        </authorList>
    </citation>
    <scope>NUCLEOTIDE SEQUENCE</scope>
</reference>
<proteinExistence type="inferred from homology"/>
<comment type="similarity">
    <text evidence="2">Belongs to the CISD protein family. CISD2 subfamily.</text>
</comment>
<dbReference type="Pfam" id="PF09360">
    <property type="entry name" value="zf-CDGSH"/>
    <property type="match status" value="1"/>
</dbReference>
<keyword evidence="5" id="KW-0479">Metal-binding</keyword>
<organism evidence="13 14">
    <name type="scientific">Bemisia tabaci</name>
    <name type="common">Sweetpotato whitefly</name>
    <name type="synonym">Aleurodes tabaci</name>
    <dbReference type="NCBI Taxonomy" id="7038"/>
    <lineage>
        <taxon>Eukaryota</taxon>
        <taxon>Metazoa</taxon>
        <taxon>Ecdysozoa</taxon>
        <taxon>Arthropoda</taxon>
        <taxon>Hexapoda</taxon>
        <taxon>Insecta</taxon>
        <taxon>Pterygota</taxon>
        <taxon>Neoptera</taxon>
        <taxon>Paraneoptera</taxon>
        <taxon>Hemiptera</taxon>
        <taxon>Sternorrhyncha</taxon>
        <taxon>Aleyrodoidea</taxon>
        <taxon>Aleyrodidae</taxon>
        <taxon>Aleyrodinae</taxon>
        <taxon>Bemisia</taxon>
    </lineage>
</organism>
<dbReference type="GO" id="GO:0046872">
    <property type="term" value="F:metal ion binding"/>
    <property type="evidence" value="ECO:0007669"/>
    <property type="project" value="UniProtKB-KW"/>
</dbReference>
<accession>A0A9P0AQ09</accession>
<keyword evidence="9" id="KW-0472">Membrane</keyword>
<dbReference type="PANTHER" id="PTHR13680:SF5">
    <property type="entry name" value="CDGSH IRON-SULFUR DOMAIN-CONTAINING PROTEIN 1"/>
    <property type="match status" value="1"/>
</dbReference>
<evidence type="ECO:0000256" key="6">
    <source>
        <dbReference type="ARBA" id="ARBA00022989"/>
    </source>
</evidence>
<keyword evidence="8" id="KW-0411">Iron-sulfur</keyword>
<keyword evidence="7" id="KW-0408">Iron</keyword>
<evidence type="ECO:0000313" key="13">
    <source>
        <dbReference type="EMBL" id="CAH0395423.1"/>
    </source>
</evidence>
<evidence type="ECO:0000256" key="3">
    <source>
        <dbReference type="ARBA" id="ARBA00022692"/>
    </source>
</evidence>
<protein>
    <recommendedName>
        <fullName evidence="12">Iron-binding zinc finger CDGSH type domain-containing protein</fullName>
    </recommendedName>
</protein>
<dbReference type="InterPro" id="IPR019610">
    <property type="entry name" value="FeS-contain_mitoNEET_N"/>
</dbReference>
<evidence type="ECO:0000313" key="14">
    <source>
        <dbReference type="Proteomes" id="UP001152759"/>
    </source>
</evidence>
<keyword evidence="3" id="KW-0812">Transmembrane</keyword>
<dbReference type="AlphaFoldDB" id="A0A9P0AQ09"/>
<evidence type="ECO:0000256" key="10">
    <source>
        <dbReference type="ARBA" id="ARBA00034078"/>
    </source>
</evidence>
<dbReference type="Proteomes" id="UP001152759">
    <property type="component" value="Chromosome 9"/>
</dbReference>
<evidence type="ECO:0000256" key="2">
    <source>
        <dbReference type="ARBA" id="ARBA00008624"/>
    </source>
</evidence>
<keyword evidence="4" id="KW-0001">2Fe-2S</keyword>
<evidence type="ECO:0000256" key="7">
    <source>
        <dbReference type="ARBA" id="ARBA00023004"/>
    </source>
</evidence>
<dbReference type="InterPro" id="IPR045131">
    <property type="entry name" value="CISD1/2"/>
</dbReference>
<dbReference type="InterPro" id="IPR018967">
    <property type="entry name" value="FeS-contain_CDGSH-typ"/>
</dbReference>
<evidence type="ECO:0000256" key="1">
    <source>
        <dbReference type="ARBA" id="ARBA00004389"/>
    </source>
</evidence>
<feature type="domain" description="Iron-binding zinc finger CDGSH type" evidence="12">
    <location>
        <begin position="73"/>
        <end position="111"/>
    </location>
</feature>
<evidence type="ECO:0000256" key="5">
    <source>
        <dbReference type="ARBA" id="ARBA00022723"/>
    </source>
</evidence>
<keyword evidence="14" id="KW-1185">Reference proteome</keyword>
<dbReference type="SMART" id="SM00704">
    <property type="entry name" value="ZnF_CDGSH"/>
    <property type="match status" value="1"/>
</dbReference>
<comment type="cofactor">
    <cofactor evidence="10">
        <name>[2Fe-2S] cluster</name>
        <dbReference type="ChEBI" id="CHEBI:190135"/>
    </cofactor>
</comment>